<sequence>MDEPPGPEGVARVRVRLLGELALALAELGRDSSLLMRGGGQAVLTVWPSRNGAGDKREVVAVQDGNGWSFLWSGGARCAVADEGSPRVAAFMVTQAQAGGRA</sequence>
<dbReference type="EMBL" id="QTTT01000001">
    <property type="protein sequence ID" value="REE97903.1"/>
    <property type="molecule type" value="Genomic_DNA"/>
</dbReference>
<dbReference type="AlphaFoldDB" id="A0A3D9SV35"/>
<accession>A0A3D9SV35</accession>
<keyword evidence="2" id="KW-1185">Reference proteome</keyword>
<reference evidence="1 2" key="1">
    <citation type="submission" date="2018-08" db="EMBL/GenBank/DDBJ databases">
        <title>Sequencing the genomes of 1000 actinobacteria strains.</title>
        <authorList>
            <person name="Klenk H.-P."/>
        </authorList>
    </citation>
    <scope>NUCLEOTIDE SEQUENCE [LARGE SCALE GENOMIC DNA]</scope>
    <source>
        <strain evidence="1 2">DSM 43927</strain>
    </source>
</reference>
<comment type="caution">
    <text evidence="1">The sequence shown here is derived from an EMBL/GenBank/DDBJ whole genome shotgun (WGS) entry which is preliminary data.</text>
</comment>
<dbReference type="RefSeq" id="WP_170177692.1">
    <property type="nucleotide sequence ID" value="NZ_QTTT01000001.1"/>
</dbReference>
<gene>
    <name evidence="1" type="ORF">DFJ69_3382</name>
</gene>
<protein>
    <submittedName>
        <fullName evidence="1">Uncharacterized protein</fullName>
    </submittedName>
</protein>
<name>A0A3D9SV35_9ACTN</name>
<dbReference type="Proteomes" id="UP000256661">
    <property type="component" value="Unassembled WGS sequence"/>
</dbReference>
<evidence type="ECO:0000313" key="1">
    <source>
        <dbReference type="EMBL" id="REE97903.1"/>
    </source>
</evidence>
<proteinExistence type="predicted"/>
<evidence type="ECO:0000313" key="2">
    <source>
        <dbReference type="Proteomes" id="UP000256661"/>
    </source>
</evidence>
<organism evidence="1 2">
    <name type="scientific">Thermomonospora umbrina</name>
    <dbReference type="NCBI Taxonomy" id="111806"/>
    <lineage>
        <taxon>Bacteria</taxon>
        <taxon>Bacillati</taxon>
        <taxon>Actinomycetota</taxon>
        <taxon>Actinomycetes</taxon>
        <taxon>Streptosporangiales</taxon>
        <taxon>Thermomonosporaceae</taxon>
        <taxon>Thermomonospora</taxon>
    </lineage>
</organism>